<accession>A0AAU8FTZ8</accession>
<gene>
    <name evidence="1" type="ORF">ABV298_16410</name>
</gene>
<dbReference type="AlphaFoldDB" id="A0AAU8FTZ8"/>
<dbReference type="EMBL" id="CP159289">
    <property type="protein sequence ID" value="XCH27965.1"/>
    <property type="molecule type" value="Genomic_DNA"/>
</dbReference>
<dbReference type="SUPFAM" id="SSF143081">
    <property type="entry name" value="BB1717-like"/>
    <property type="match status" value="1"/>
</dbReference>
<dbReference type="InterPro" id="IPR036590">
    <property type="entry name" value="SRAP-like"/>
</dbReference>
<dbReference type="InterPro" id="IPR003738">
    <property type="entry name" value="SRAP"/>
</dbReference>
<evidence type="ECO:0000313" key="1">
    <source>
        <dbReference type="EMBL" id="XCH27965.1"/>
    </source>
</evidence>
<reference evidence="1" key="1">
    <citation type="submission" date="2024-06" db="EMBL/GenBank/DDBJ databases">
        <title>Sequencing and assembly of the genome of Dyadobacter sp. strain 676, a symbiont of Cyamopsis tetragonoloba.</title>
        <authorList>
            <person name="Guro P."/>
            <person name="Sazanova A."/>
            <person name="Kuznetsova I."/>
            <person name="Belimov A."/>
            <person name="Safronova V."/>
        </authorList>
    </citation>
    <scope>NUCLEOTIDE SEQUENCE</scope>
    <source>
        <strain evidence="1">676</strain>
    </source>
</reference>
<proteinExistence type="predicted"/>
<organism evidence="1">
    <name type="scientific">Dyadobacter sp. 676</name>
    <dbReference type="NCBI Taxonomy" id="3088362"/>
    <lineage>
        <taxon>Bacteria</taxon>
        <taxon>Pseudomonadati</taxon>
        <taxon>Bacteroidota</taxon>
        <taxon>Cytophagia</taxon>
        <taxon>Cytophagales</taxon>
        <taxon>Spirosomataceae</taxon>
        <taxon>Dyadobacter</taxon>
    </lineage>
</organism>
<dbReference type="RefSeq" id="WP_353723197.1">
    <property type="nucleotide sequence ID" value="NZ_CP159289.1"/>
</dbReference>
<name>A0AAU8FTZ8_9BACT</name>
<protein>
    <submittedName>
        <fullName evidence="1">SOS response-associated peptidase family protein</fullName>
    </submittedName>
</protein>
<dbReference type="GO" id="GO:0106300">
    <property type="term" value="P:protein-DNA covalent cross-linking repair"/>
    <property type="evidence" value="ECO:0007669"/>
    <property type="project" value="InterPro"/>
</dbReference>
<dbReference type="Pfam" id="PF02586">
    <property type="entry name" value="SRAP"/>
    <property type="match status" value="1"/>
</dbReference>
<dbReference type="Gene3D" id="3.90.1680.10">
    <property type="entry name" value="SOS response associated peptidase-like"/>
    <property type="match status" value="1"/>
</dbReference>
<dbReference type="GO" id="GO:0003697">
    <property type="term" value="F:single-stranded DNA binding"/>
    <property type="evidence" value="ECO:0007669"/>
    <property type="project" value="InterPro"/>
</dbReference>
<sequence>MPVSGTYEHRAIQGWAQKVPYYIWPKDRKIQFLPGLYQLFESVGPAGEKIQVGSFGMLTRPANELMTNIHNDGEFRHRMPLFLTSELEEFGFPSISPMMI</sequence>